<keyword evidence="1" id="KW-1133">Transmembrane helix</keyword>
<proteinExistence type="predicted"/>
<dbReference type="GeneID" id="93806781"/>
<evidence type="ECO:0000256" key="1">
    <source>
        <dbReference type="SAM" id="Phobius"/>
    </source>
</evidence>
<feature type="transmembrane region" description="Helical" evidence="1">
    <location>
        <begin position="46"/>
        <end position="68"/>
    </location>
</feature>
<keyword evidence="1" id="KW-0812">Transmembrane</keyword>
<keyword evidence="1" id="KW-0472">Membrane</keyword>
<keyword evidence="3" id="KW-1185">Reference proteome</keyword>
<protein>
    <submittedName>
        <fullName evidence="2">DUF6338 family protein</fullName>
    </submittedName>
</protein>
<comment type="caution">
    <text evidence="2">The sequence shown here is derived from an EMBL/GenBank/DDBJ whole genome shotgun (WGS) entry which is preliminary data.</text>
</comment>
<dbReference type="Pfam" id="PF19865">
    <property type="entry name" value="DUF6338"/>
    <property type="match status" value="1"/>
</dbReference>
<dbReference type="Proteomes" id="UP001589587">
    <property type="component" value="Unassembled WGS sequence"/>
</dbReference>
<evidence type="ECO:0000313" key="3">
    <source>
        <dbReference type="Proteomes" id="UP001589587"/>
    </source>
</evidence>
<dbReference type="InterPro" id="IPR045919">
    <property type="entry name" value="DUF6338"/>
</dbReference>
<gene>
    <name evidence="2" type="ORF">ACFFQ6_33560</name>
</gene>
<evidence type="ECO:0000313" key="2">
    <source>
        <dbReference type="EMBL" id="MFB9784633.1"/>
    </source>
</evidence>
<dbReference type="RefSeq" id="WP_157770428.1">
    <property type="nucleotide sequence ID" value="NZ_JBEUOO010000068.1"/>
</dbReference>
<feature type="transmembrane region" description="Helical" evidence="1">
    <location>
        <begin position="88"/>
        <end position="115"/>
    </location>
</feature>
<feature type="transmembrane region" description="Helical" evidence="1">
    <location>
        <begin position="6"/>
        <end position="25"/>
    </location>
</feature>
<sequence length="221" mass="23804">MTPGTWLTVLAFFVFVAPGLLYDLASVTKRTRRHETVFTEISRITLMSTLCSAGAAAVVTVIGMIVAARWEKYPFPDPASMIRGGSGYVNAHLAAVSWAAALCLGVSLGISYGAFRLVYRTDKAAISDISAWRSVLRDDLPDPGVAYALVKMKSGTVWGGRVAKYTPDPEMANRELVLSPPLSVRDAAASQMAKVPDKWMRVILPGPEIVSMVVTYGDPPP</sequence>
<organism evidence="2 3">
    <name type="scientific">Rhodococcus baikonurensis</name>
    <dbReference type="NCBI Taxonomy" id="172041"/>
    <lineage>
        <taxon>Bacteria</taxon>
        <taxon>Bacillati</taxon>
        <taxon>Actinomycetota</taxon>
        <taxon>Actinomycetes</taxon>
        <taxon>Mycobacteriales</taxon>
        <taxon>Nocardiaceae</taxon>
        <taxon>Rhodococcus</taxon>
        <taxon>Rhodococcus erythropolis group</taxon>
    </lineage>
</organism>
<dbReference type="EMBL" id="JBHMAS010000090">
    <property type="protein sequence ID" value="MFB9784633.1"/>
    <property type="molecule type" value="Genomic_DNA"/>
</dbReference>
<reference evidence="2 3" key="1">
    <citation type="submission" date="2024-09" db="EMBL/GenBank/DDBJ databases">
        <authorList>
            <person name="Sun Q."/>
            <person name="Mori K."/>
        </authorList>
    </citation>
    <scope>NUCLEOTIDE SEQUENCE [LARGE SCALE GENOMIC DNA]</scope>
    <source>
        <strain evidence="2 3">JCM 11411</strain>
    </source>
</reference>
<accession>A0ABV5XQ88</accession>
<name>A0ABV5XQ88_9NOCA</name>